<dbReference type="InterPro" id="IPR036412">
    <property type="entry name" value="HAD-like_sf"/>
</dbReference>
<evidence type="ECO:0000256" key="1">
    <source>
        <dbReference type="ARBA" id="ARBA00001946"/>
    </source>
</evidence>
<dbReference type="InterPro" id="IPR041492">
    <property type="entry name" value="HAD_2"/>
</dbReference>
<gene>
    <name evidence="5" type="ORF">ACFFH4_19660</name>
</gene>
<reference evidence="5 6" key="1">
    <citation type="submission" date="2024-09" db="EMBL/GenBank/DDBJ databases">
        <authorList>
            <person name="Sun Q."/>
            <person name="Mori K."/>
        </authorList>
    </citation>
    <scope>NUCLEOTIDE SEQUENCE [LARGE SCALE GENOMIC DNA]</scope>
    <source>
        <strain evidence="5 6">NCAIM B.02301</strain>
    </source>
</reference>
<organism evidence="5 6">
    <name type="scientific">Halalkalibacter alkalisediminis</name>
    <dbReference type="NCBI Taxonomy" id="935616"/>
    <lineage>
        <taxon>Bacteria</taxon>
        <taxon>Bacillati</taxon>
        <taxon>Bacillota</taxon>
        <taxon>Bacilli</taxon>
        <taxon>Bacillales</taxon>
        <taxon>Bacillaceae</taxon>
        <taxon>Halalkalibacter</taxon>
    </lineage>
</organism>
<dbReference type="InterPro" id="IPR006549">
    <property type="entry name" value="HAD-SF_hydro_IIIA"/>
</dbReference>
<dbReference type="SFLD" id="SFLDG01135">
    <property type="entry name" value="C1.5.6:_HAD__Beta-PGM__Phospha"/>
    <property type="match status" value="1"/>
</dbReference>
<comment type="caution">
    <text evidence="5">The sequence shown here is derived from an EMBL/GenBank/DDBJ whole genome shotgun (WGS) entry which is preliminary data.</text>
</comment>
<keyword evidence="6" id="KW-1185">Reference proteome</keyword>
<dbReference type="InterPro" id="IPR023198">
    <property type="entry name" value="PGP-like_dom2"/>
</dbReference>
<dbReference type="SFLD" id="SFLDS00003">
    <property type="entry name" value="Haloacid_Dehalogenase"/>
    <property type="match status" value="1"/>
</dbReference>
<dbReference type="NCBIfam" id="TIGR01549">
    <property type="entry name" value="HAD-SF-IA-v1"/>
    <property type="match status" value="1"/>
</dbReference>
<keyword evidence="4" id="KW-0175">Coiled coil</keyword>
<evidence type="ECO:0000256" key="4">
    <source>
        <dbReference type="SAM" id="Coils"/>
    </source>
</evidence>
<dbReference type="PANTHER" id="PTHR46470:SF4">
    <property type="entry name" value="5-AMINO-6-(5-PHOSPHO-D-RIBITYLAMINO)URACIL PHOSPHATASE YIGB"/>
    <property type="match status" value="1"/>
</dbReference>
<dbReference type="Proteomes" id="UP001589833">
    <property type="component" value="Unassembled WGS sequence"/>
</dbReference>
<dbReference type="GO" id="GO:0016787">
    <property type="term" value="F:hydrolase activity"/>
    <property type="evidence" value="ECO:0007669"/>
    <property type="project" value="UniProtKB-KW"/>
</dbReference>
<dbReference type="Pfam" id="PF13419">
    <property type="entry name" value="HAD_2"/>
    <property type="match status" value="1"/>
</dbReference>
<dbReference type="SFLD" id="SFLDG01129">
    <property type="entry name" value="C1.5:_HAD__Beta-PGM__Phosphata"/>
    <property type="match status" value="1"/>
</dbReference>
<evidence type="ECO:0000256" key="3">
    <source>
        <dbReference type="ARBA" id="ARBA00022842"/>
    </source>
</evidence>
<name>A0ABV6NK66_9BACI</name>
<dbReference type="PANTHER" id="PTHR46470">
    <property type="entry name" value="N-ACYLNEURAMINATE-9-PHOSPHATASE"/>
    <property type="match status" value="1"/>
</dbReference>
<proteinExistence type="predicted"/>
<feature type="coiled-coil region" evidence="4">
    <location>
        <begin position="15"/>
        <end position="42"/>
    </location>
</feature>
<dbReference type="InterPro" id="IPR006439">
    <property type="entry name" value="HAD-SF_hydro_IA"/>
</dbReference>
<dbReference type="SUPFAM" id="SSF56784">
    <property type="entry name" value="HAD-like"/>
    <property type="match status" value="1"/>
</dbReference>
<dbReference type="RefSeq" id="WP_273842572.1">
    <property type="nucleotide sequence ID" value="NZ_JAQQWT010000005.1"/>
</dbReference>
<protein>
    <submittedName>
        <fullName evidence="5">HAD family hydrolase</fullName>
        <ecNumber evidence="5">3.1.3.-</ecNumber>
    </submittedName>
</protein>
<dbReference type="EC" id="3.1.3.-" evidence="5"/>
<dbReference type="InterPro" id="IPR023214">
    <property type="entry name" value="HAD_sf"/>
</dbReference>
<dbReference type="Gene3D" id="1.10.150.240">
    <property type="entry name" value="Putative phosphatase, domain 2"/>
    <property type="match status" value="1"/>
</dbReference>
<dbReference type="EMBL" id="JBHLTR010000054">
    <property type="protein sequence ID" value="MFC0561167.1"/>
    <property type="molecule type" value="Genomic_DNA"/>
</dbReference>
<sequence length="223" mass="25794">MLFFDIDATLLDHEKAEEMGAIEFLKENNEELKLSASEFIKRWYELSDKYFEKFLSKELSFQEQRRMRIRELFGSHLNNEQADNKFNDYLKFYKGNWTVFEDVIPCLEQLKKQGNRLGVISNGDYNQQIEKLEGINISKYFDCIITSSEIGVSKPNATIFLEACNQADVPIHESYYIGDRLETDAIGSKNAGMKGIWLNRKEKTSHSDVIVIHSLSELGALIN</sequence>
<evidence type="ECO:0000313" key="6">
    <source>
        <dbReference type="Proteomes" id="UP001589833"/>
    </source>
</evidence>
<dbReference type="PRINTS" id="PR00413">
    <property type="entry name" value="HADHALOGNASE"/>
</dbReference>
<keyword evidence="3" id="KW-0460">Magnesium</keyword>
<dbReference type="Gene3D" id="3.40.50.1000">
    <property type="entry name" value="HAD superfamily/HAD-like"/>
    <property type="match status" value="1"/>
</dbReference>
<dbReference type="NCBIfam" id="TIGR01662">
    <property type="entry name" value="HAD-SF-IIIA"/>
    <property type="match status" value="1"/>
</dbReference>
<dbReference type="InterPro" id="IPR051400">
    <property type="entry name" value="HAD-like_hydrolase"/>
</dbReference>
<keyword evidence="2 5" id="KW-0378">Hydrolase</keyword>
<accession>A0ABV6NK66</accession>
<comment type="cofactor">
    <cofactor evidence="1">
        <name>Mg(2+)</name>
        <dbReference type="ChEBI" id="CHEBI:18420"/>
    </cofactor>
</comment>
<evidence type="ECO:0000256" key="2">
    <source>
        <dbReference type="ARBA" id="ARBA00022801"/>
    </source>
</evidence>
<evidence type="ECO:0000313" key="5">
    <source>
        <dbReference type="EMBL" id="MFC0561167.1"/>
    </source>
</evidence>